<accession>A0A921KCN8</accession>
<dbReference type="EMBL" id="DYWK01000007">
    <property type="protein sequence ID" value="HJF18549.1"/>
    <property type="molecule type" value="Genomic_DNA"/>
</dbReference>
<keyword evidence="1" id="KW-1133">Transmembrane helix</keyword>
<feature type="transmembrane region" description="Helical" evidence="1">
    <location>
        <begin position="149"/>
        <end position="171"/>
    </location>
</feature>
<reference evidence="2" key="1">
    <citation type="journal article" date="2021" name="PeerJ">
        <title>Extensive microbial diversity within the chicken gut microbiome revealed by metagenomics and culture.</title>
        <authorList>
            <person name="Gilroy R."/>
            <person name="Ravi A."/>
            <person name="Getino M."/>
            <person name="Pursley I."/>
            <person name="Horton D.L."/>
            <person name="Alikhan N.F."/>
            <person name="Baker D."/>
            <person name="Gharbi K."/>
            <person name="Hall N."/>
            <person name="Watson M."/>
            <person name="Adriaenssens E.M."/>
            <person name="Foster-Nyarko E."/>
            <person name="Jarju S."/>
            <person name="Secka A."/>
            <person name="Antonio M."/>
            <person name="Oren A."/>
            <person name="Chaudhuri R.R."/>
            <person name="La Ragione R."/>
            <person name="Hildebrand F."/>
            <person name="Pallen M.J."/>
        </authorList>
    </citation>
    <scope>NUCLEOTIDE SEQUENCE</scope>
    <source>
        <strain evidence="2">578</strain>
    </source>
</reference>
<evidence type="ECO:0000313" key="2">
    <source>
        <dbReference type="EMBL" id="HJF18549.1"/>
    </source>
</evidence>
<evidence type="ECO:0000313" key="3">
    <source>
        <dbReference type="Proteomes" id="UP000715651"/>
    </source>
</evidence>
<feature type="transmembrane region" description="Helical" evidence="1">
    <location>
        <begin position="35"/>
        <end position="57"/>
    </location>
</feature>
<feature type="transmembrane region" description="Helical" evidence="1">
    <location>
        <begin position="111"/>
        <end position="137"/>
    </location>
</feature>
<dbReference type="AlphaFoldDB" id="A0A921KCN8"/>
<keyword evidence="1" id="KW-0472">Membrane</keyword>
<gene>
    <name evidence="2" type="ORF">K8U78_05335</name>
</gene>
<name>A0A921KCN8_9BIFI</name>
<sequence>MSNVVGIGFPLFLTLASLPFQLNNPQALTGGVFPFLMSVGSYIAMGEALYCVFLPLVSKAETGELLTVQSLLGGFAPLWWGLLTAASIKATGETIVISLVLRAIFPSPLNIFMLFFVLLEPLGVLFFSAFFIPLLLARVSVKKLDKITGVLYGVIAFVIPAFADNTVINLALTVDPLHTFFTVQSIVIGQFVPVFSSTEEKVFAIILMLAMLSISGAIVSKWNRKFTDSYSAVDGEFCQLDSAENSRGNRSCENESVIFLIGNDESNRTLFLSRWYHQRQQAGDAAPSALMLTMPYQELTVKQHMKLMAQVDPPLPHEQSSRFPVLLKAMEEELHPYQKVRIDHVSGLVRNVVMMWEIAHLNRAVYFFGPSFSSIAERKDCADLLADICAEQRKEKSMAVVSVNNLNEMQHFPSARFINLDNHGNIQLTGIVSEKFSDKQGKLSEEIFRDRCGKPPVA</sequence>
<feature type="transmembrane region" description="Helical" evidence="1">
    <location>
        <begin position="202"/>
        <end position="222"/>
    </location>
</feature>
<proteinExistence type="predicted"/>
<comment type="caution">
    <text evidence="2">The sequence shown here is derived from an EMBL/GenBank/DDBJ whole genome shotgun (WGS) entry which is preliminary data.</text>
</comment>
<protein>
    <submittedName>
        <fullName evidence="2">Uncharacterized protein</fullName>
    </submittedName>
</protein>
<organism evidence="2 3">
    <name type="scientific">Aeriscardovia aeriphila</name>
    <dbReference type="NCBI Taxonomy" id="218139"/>
    <lineage>
        <taxon>Bacteria</taxon>
        <taxon>Bacillati</taxon>
        <taxon>Actinomycetota</taxon>
        <taxon>Actinomycetes</taxon>
        <taxon>Bifidobacteriales</taxon>
        <taxon>Bifidobacteriaceae</taxon>
        <taxon>Aeriscardovia</taxon>
    </lineage>
</organism>
<dbReference type="Proteomes" id="UP000715651">
    <property type="component" value="Unassembled WGS sequence"/>
</dbReference>
<keyword evidence="1" id="KW-0812">Transmembrane</keyword>
<reference evidence="2" key="2">
    <citation type="submission" date="2021-09" db="EMBL/GenBank/DDBJ databases">
        <authorList>
            <person name="Gilroy R."/>
        </authorList>
    </citation>
    <scope>NUCLEOTIDE SEQUENCE</scope>
    <source>
        <strain evidence="2">578</strain>
    </source>
</reference>
<evidence type="ECO:0000256" key="1">
    <source>
        <dbReference type="SAM" id="Phobius"/>
    </source>
</evidence>